<dbReference type="RefSeq" id="WP_149679014.1">
    <property type="nucleotide sequence ID" value="NZ_DAONMB010000023.1"/>
</dbReference>
<dbReference type="Proteomes" id="UP000324781">
    <property type="component" value="Unassembled WGS sequence"/>
</dbReference>
<name>A0A1M6HKX1_9FIRM</name>
<reference evidence="1 2" key="1">
    <citation type="submission" date="2016-11" db="EMBL/GenBank/DDBJ databases">
        <authorList>
            <person name="Varghese N."/>
            <person name="Submissions S."/>
        </authorList>
    </citation>
    <scope>NUCLEOTIDE SEQUENCE [LARGE SCALE GENOMIC DNA]</scope>
    <source>
        <strain evidence="1 2">DSM 19027</strain>
    </source>
</reference>
<organism evidence="1 2">
    <name type="scientific">Thermoclostridium caenicola</name>
    <dbReference type="NCBI Taxonomy" id="659425"/>
    <lineage>
        <taxon>Bacteria</taxon>
        <taxon>Bacillati</taxon>
        <taxon>Bacillota</taxon>
        <taxon>Clostridia</taxon>
        <taxon>Eubacteriales</taxon>
        <taxon>Oscillospiraceae</taxon>
        <taxon>Thermoclostridium</taxon>
    </lineage>
</organism>
<proteinExistence type="predicted"/>
<dbReference type="AlphaFoldDB" id="A0A1M6HKX1"/>
<evidence type="ECO:0000313" key="1">
    <source>
        <dbReference type="EMBL" id="SHJ22813.1"/>
    </source>
</evidence>
<dbReference type="EMBL" id="FQZP01000033">
    <property type="protein sequence ID" value="SHJ22813.1"/>
    <property type="molecule type" value="Genomic_DNA"/>
</dbReference>
<protein>
    <recommendedName>
        <fullName evidence="3">DUF3887 domain-containing protein</fullName>
    </recommendedName>
</protein>
<gene>
    <name evidence="1" type="ORF">SAMN05444373_103316</name>
</gene>
<accession>A0A1M6HKX1</accession>
<evidence type="ECO:0000313" key="2">
    <source>
        <dbReference type="Proteomes" id="UP000324781"/>
    </source>
</evidence>
<dbReference type="PROSITE" id="PS51257">
    <property type="entry name" value="PROKAR_LIPOPROTEIN"/>
    <property type="match status" value="1"/>
</dbReference>
<keyword evidence="2" id="KW-1185">Reference proteome</keyword>
<evidence type="ECO:0008006" key="3">
    <source>
        <dbReference type="Google" id="ProtNLM"/>
    </source>
</evidence>
<sequence>MKTTKKRLTVAVSVMMVLVFAITMTGCGGGGASSVVNAFFDAIDKQDVKKFYNCFEEDVAEMLREFVDDDMMKDQLEMLDEILTDEYGKNWRSKIKVGKAEEVDKDGDVTYYEVKVTMEDEDDYIPVVKIKGKYYLDQDAMGSWF</sequence>
<dbReference type="Gene3D" id="3.10.450.50">
    <property type="match status" value="1"/>
</dbReference>